<evidence type="ECO:0000313" key="2">
    <source>
        <dbReference type="EMBL" id="MFC3912415.1"/>
    </source>
</evidence>
<organism evidence="2 3">
    <name type="scientific">Pseudaeromonas sharmana</name>
    <dbReference type="NCBI Taxonomy" id="328412"/>
    <lineage>
        <taxon>Bacteria</taxon>
        <taxon>Pseudomonadati</taxon>
        <taxon>Pseudomonadota</taxon>
        <taxon>Gammaproteobacteria</taxon>
        <taxon>Aeromonadales</taxon>
        <taxon>Aeromonadaceae</taxon>
        <taxon>Pseudaeromonas</taxon>
    </lineage>
</organism>
<comment type="caution">
    <text evidence="2">The sequence shown here is derived from an EMBL/GenBank/DDBJ whole genome shotgun (WGS) entry which is preliminary data.</text>
</comment>
<dbReference type="PROSITE" id="PS51273">
    <property type="entry name" value="GATASE_TYPE_1"/>
    <property type="match status" value="1"/>
</dbReference>
<dbReference type="SUPFAM" id="SSF52317">
    <property type="entry name" value="Class I glutamine amidotransferase-like"/>
    <property type="match status" value="1"/>
</dbReference>
<reference evidence="3" key="1">
    <citation type="journal article" date="2019" name="Int. J. Syst. Evol. Microbiol.">
        <title>The Global Catalogue of Microorganisms (GCM) 10K type strain sequencing project: providing services to taxonomists for standard genome sequencing and annotation.</title>
        <authorList>
            <consortium name="The Broad Institute Genomics Platform"/>
            <consortium name="The Broad Institute Genome Sequencing Center for Infectious Disease"/>
            <person name="Wu L."/>
            <person name="Ma J."/>
        </authorList>
    </citation>
    <scope>NUCLEOTIDE SEQUENCE [LARGE SCALE GENOMIC DNA]</scope>
    <source>
        <strain evidence="3">CCUG 54939</strain>
    </source>
</reference>
<dbReference type="InterPro" id="IPR017926">
    <property type="entry name" value="GATASE"/>
</dbReference>
<dbReference type="Gene3D" id="3.40.50.880">
    <property type="match status" value="1"/>
</dbReference>
<accession>A0ABV8CJP7</accession>
<dbReference type="RefSeq" id="WP_377150522.1">
    <property type="nucleotide sequence ID" value="NZ_JBHSAF010000001.1"/>
</dbReference>
<protein>
    <submittedName>
        <fullName evidence="2">Type 1 glutamine amidotransferase</fullName>
    </submittedName>
</protein>
<evidence type="ECO:0000259" key="1">
    <source>
        <dbReference type="Pfam" id="PF00117"/>
    </source>
</evidence>
<gene>
    <name evidence="2" type="ORF">ACFOSS_02905</name>
</gene>
<dbReference type="Proteomes" id="UP001595692">
    <property type="component" value="Unassembled WGS sequence"/>
</dbReference>
<dbReference type="PANTHER" id="PTHR42695">
    <property type="entry name" value="GLUTAMINE AMIDOTRANSFERASE YLR126C-RELATED"/>
    <property type="match status" value="1"/>
</dbReference>
<dbReference type="Pfam" id="PF00117">
    <property type="entry name" value="GATase"/>
    <property type="match status" value="1"/>
</dbReference>
<dbReference type="CDD" id="cd01741">
    <property type="entry name" value="GATase1_1"/>
    <property type="match status" value="1"/>
</dbReference>
<dbReference type="InterPro" id="IPR029062">
    <property type="entry name" value="Class_I_gatase-like"/>
</dbReference>
<feature type="domain" description="Glutamine amidotransferase" evidence="1">
    <location>
        <begin position="30"/>
        <end position="180"/>
    </location>
</feature>
<proteinExistence type="predicted"/>
<sequence length="230" mass="24958">MRVIILQHVPFEGPGCIEAWLNTRGASIRTIRLFAEDPLPHQEEIDLLIAMGGPMSVNDEAIYPWLAAEKRLIARVIAAGKPVLGICLGAQLMAAALGARVYAAPSKEIGWFPIHAVTALGDQFAFPPKLDVFHWHGETFELPAGATLLASSQGCRHQAFQIGPRAIGLQCHLEITPQSAASLIAACKEELQPGQFVQDEASLLATPFERYAPPHALMGQLLDYLLRAPE</sequence>
<keyword evidence="2" id="KW-0315">Glutamine amidotransferase</keyword>
<keyword evidence="3" id="KW-1185">Reference proteome</keyword>
<dbReference type="InterPro" id="IPR044992">
    <property type="entry name" value="ChyE-like"/>
</dbReference>
<dbReference type="EMBL" id="JBHSAF010000001">
    <property type="protein sequence ID" value="MFC3912415.1"/>
    <property type="molecule type" value="Genomic_DNA"/>
</dbReference>
<dbReference type="PANTHER" id="PTHR42695:SF5">
    <property type="entry name" value="GLUTAMINE AMIDOTRANSFERASE YLR126C-RELATED"/>
    <property type="match status" value="1"/>
</dbReference>
<name>A0ABV8CJP7_9GAMM</name>
<evidence type="ECO:0000313" key="3">
    <source>
        <dbReference type="Proteomes" id="UP001595692"/>
    </source>
</evidence>